<accession>A0A840SRN2</accession>
<evidence type="ECO:0000256" key="1">
    <source>
        <dbReference type="ARBA" id="ARBA00012417"/>
    </source>
</evidence>
<dbReference type="EMBL" id="JACHFM010000004">
    <property type="protein sequence ID" value="MBB5223774.1"/>
    <property type="molecule type" value="Genomic_DNA"/>
</dbReference>
<dbReference type="RefSeq" id="WP_184153324.1">
    <property type="nucleotide sequence ID" value="NZ_JACHFM010000004.1"/>
</dbReference>
<dbReference type="Gene3D" id="1.20.272.10">
    <property type="match status" value="1"/>
</dbReference>
<dbReference type="GO" id="GO:0009360">
    <property type="term" value="C:DNA polymerase III complex"/>
    <property type="evidence" value="ECO:0007669"/>
    <property type="project" value="TreeGrafter"/>
</dbReference>
<evidence type="ECO:0000256" key="5">
    <source>
        <dbReference type="ARBA" id="ARBA00022932"/>
    </source>
</evidence>
<comment type="caution">
    <text evidence="8">The sequence shown here is derived from an EMBL/GenBank/DDBJ whole genome shotgun (WGS) entry which is preliminary data.</text>
</comment>
<dbReference type="PANTHER" id="PTHR34388:SF1">
    <property type="entry name" value="DNA POLYMERASE III SUBUNIT DELTA"/>
    <property type="match status" value="1"/>
</dbReference>
<evidence type="ECO:0000256" key="4">
    <source>
        <dbReference type="ARBA" id="ARBA00022705"/>
    </source>
</evidence>
<evidence type="ECO:0000256" key="2">
    <source>
        <dbReference type="ARBA" id="ARBA00022679"/>
    </source>
</evidence>
<protein>
    <recommendedName>
        <fullName evidence="1">DNA-directed DNA polymerase</fullName>
        <ecNumber evidence="1">2.7.7.7</ecNumber>
    </recommendedName>
</protein>
<gene>
    <name evidence="8" type="ORF">HNP73_003728</name>
</gene>
<proteinExistence type="inferred from homology"/>
<dbReference type="InterPro" id="IPR008921">
    <property type="entry name" value="DNA_pol3_clamp-load_cplx_C"/>
</dbReference>
<sequence>MKLSGRDAAKVLARPDPGMAGFLLYGADAMRVALKRKTLVDALVGPKAADEMRLTRLAGTDLRRDPAMLLDAVKAVGFFPGPRAVLVEEAGEPALAAIKAALEDWTAGDARVVVTAGSLGAASGLRKTFEAARNAAALAVYNDPPDRAEIEAALAAAGLANVGREAMGEIDLLARTLDPGDFRQFLEKLALYKRGDASPLASQDVAAVAPPSGEAEIDEVLMLAGEGDARGLARAFRNLGAGSAVSVTIAAGRYFRTLHAAASAGDPEAALARARPPVFGPRRSRMAGQARAFGRDRLETALGLLMEAELTLRSSRPVPAMALVERLLVRIAMLRR</sequence>
<dbReference type="AlphaFoldDB" id="A0A840SRN2"/>
<dbReference type="PANTHER" id="PTHR34388">
    <property type="entry name" value="DNA POLYMERASE III SUBUNIT DELTA"/>
    <property type="match status" value="1"/>
</dbReference>
<dbReference type="EC" id="2.7.7.7" evidence="1"/>
<dbReference type="GO" id="GO:0003677">
    <property type="term" value="F:DNA binding"/>
    <property type="evidence" value="ECO:0007669"/>
    <property type="project" value="InterPro"/>
</dbReference>
<dbReference type="SUPFAM" id="SSF48019">
    <property type="entry name" value="post-AAA+ oligomerization domain-like"/>
    <property type="match status" value="1"/>
</dbReference>
<evidence type="ECO:0000313" key="8">
    <source>
        <dbReference type="EMBL" id="MBB5223774.1"/>
    </source>
</evidence>
<comment type="catalytic activity">
    <reaction evidence="7">
        <text>DNA(n) + a 2'-deoxyribonucleoside 5'-triphosphate = DNA(n+1) + diphosphate</text>
        <dbReference type="Rhea" id="RHEA:22508"/>
        <dbReference type="Rhea" id="RHEA-COMP:17339"/>
        <dbReference type="Rhea" id="RHEA-COMP:17340"/>
        <dbReference type="ChEBI" id="CHEBI:33019"/>
        <dbReference type="ChEBI" id="CHEBI:61560"/>
        <dbReference type="ChEBI" id="CHEBI:173112"/>
        <dbReference type="EC" id="2.7.7.7"/>
    </reaction>
</comment>
<evidence type="ECO:0000256" key="3">
    <source>
        <dbReference type="ARBA" id="ARBA00022695"/>
    </source>
</evidence>
<dbReference type="GO" id="GO:0003887">
    <property type="term" value="F:DNA-directed DNA polymerase activity"/>
    <property type="evidence" value="ECO:0007669"/>
    <property type="project" value="UniProtKB-KW"/>
</dbReference>
<keyword evidence="4" id="KW-0235">DNA replication</keyword>
<keyword evidence="9" id="KW-1185">Reference proteome</keyword>
<evidence type="ECO:0000256" key="7">
    <source>
        <dbReference type="ARBA" id="ARBA00049244"/>
    </source>
</evidence>
<keyword evidence="5" id="KW-0239">DNA-directed DNA polymerase</keyword>
<dbReference type="InterPro" id="IPR027417">
    <property type="entry name" value="P-loop_NTPase"/>
</dbReference>
<dbReference type="Gene3D" id="3.40.50.300">
    <property type="entry name" value="P-loop containing nucleotide triphosphate hydrolases"/>
    <property type="match status" value="1"/>
</dbReference>
<keyword evidence="3 8" id="KW-0548">Nucleotidyltransferase</keyword>
<organism evidence="8 9">
    <name type="scientific">Amaricoccus macauensis</name>
    <dbReference type="NCBI Taxonomy" id="57001"/>
    <lineage>
        <taxon>Bacteria</taxon>
        <taxon>Pseudomonadati</taxon>
        <taxon>Pseudomonadota</taxon>
        <taxon>Alphaproteobacteria</taxon>
        <taxon>Rhodobacterales</taxon>
        <taxon>Paracoccaceae</taxon>
        <taxon>Amaricoccus</taxon>
    </lineage>
</organism>
<reference evidence="8 9" key="1">
    <citation type="submission" date="2020-08" db="EMBL/GenBank/DDBJ databases">
        <title>Genomic Encyclopedia of Type Strains, Phase IV (KMG-IV): sequencing the most valuable type-strain genomes for metagenomic binning, comparative biology and taxonomic classification.</title>
        <authorList>
            <person name="Goeker M."/>
        </authorList>
    </citation>
    <scope>NUCLEOTIDE SEQUENCE [LARGE SCALE GENOMIC DNA]</scope>
    <source>
        <strain evidence="8 9">DSM 101730</strain>
    </source>
</reference>
<dbReference type="GO" id="GO:0006261">
    <property type="term" value="P:DNA-templated DNA replication"/>
    <property type="evidence" value="ECO:0007669"/>
    <property type="project" value="TreeGrafter"/>
</dbReference>
<dbReference type="InterPro" id="IPR005790">
    <property type="entry name" value="DNA_polIII_delta"/>
</dbReference>
<comment type="similarity">
    <text evidence="6">Belongs to the DNA polymerase HolA subunit family.</text>
</comment>
<evidence type="ECO:0000313" key="9">
    <source>
        <dbReference type="Proteomes" id="UP000549457"/>
    </source>
</evidence>
<evidence type="ECO:0000256" key="6">
    <source>
        <dbReference type="ARBA" id="ARBA00034754"/>
    </source>
</evidence>
<keyword evidence="2 8" id="KW-0808">Transferase</keyword>
<dbReference type="Proteomes" id="UP000549457">
    <property type="component" value="Unassembled WGS sequence"/>
</dbReference>
<name>A0A840SRN2_9RHOB</name>